<gene>
    <name evidence="2" type="ORF">RI129_003528</name>
</gene>
<comment type="caution">
    <text evidence="2">The sequence shown here is derived from an EMBL/GenBank/DDBJ whole genome shotgun (WGS) entry which is preliminary data.</text>
</comment>
<dbReference type="GO" id="GO:0005525">
    <property type="term" value="F:GTP binding"/>
    <property type="evidence" value="ECO:0007669"/>
    <property type="project" value="TreeGrafter"/>
</dbReference>
<dbReference type="Proteomes" id="UP001329430">
    <property type="component" value="Chromosome 2"/>
</dbReference>
<dbReference type="PANTHER" id="PTHR45775:SF7">
    <property type="entry name" value="RAD, GEM_KIR FAMILY MEMBER 1, ISOFORM B"/>
    <property type="match status" value="1"/>
</dbReference>
<evidence type="ECO:0000256" key="1">
    <source>
        <dbReference type="SAM" id="MobiDB-lite"/>
    </source>
</evidence>
<dbReference type="EMBL" id="JAVRBK010000002">
    <property type="protein sequence ID" value="KAK5648636.1"/>
    <property type="molecule type" value="Genomic_DNA"/>
</dbReference>
<evidence type="ECO:0000313" key="2">
    <source>
        <dbReference type="EMBL" id="KAK5648636.1"/>
    </source>
</evidence>
<feature type="compositionally biased region" description="Polar residues" evidence="1">
    <location>
        <begin position="97"/>
        <end position="115"/>
    </location>
</feature>
<name>A0AAN7ZUK7_9COLE</name>
<proteinExistence type="predicted"/>
<feature type="region of interest" description="Disordered" evidence="1">
    <location>
        <begin position="357"/>
        <end position="378"/>
    </location>
</feature>
<dbReference type="PANTHER" id="PTHR45775">
    <property type="entry name" value="RAD, GEM/KIR FAMILY MEMBER 2, ISOFORM C"/>
    <property type="match status" value="1"/>
</dbReference>
<evidence type="ECO:0000313" key="3">
    <source>
        <dbReference type="Proteomes" id="UP001329430"/>
    </source>
</evidence>
<dbReference type="GO" id="GO:0005246">
    <property type="term" value="F:calcium channel regulator activity"/>
    <property type="evidence" value="ECO:0007669"/>
    <property type="project" value="TreeGrafter"/>
</dbReference>
<feature type="region of interest" description="Disordered" evidence="1">
    <location>
        <begin position="295"/>
        <end position="318"/>
    </location>
</feature>
<protein>
    <submittedName>
        <fullName evidence="2">Uncharacterized protein</fullName>
    </submittedName>
</protein>
<feature type="compositionally biased region" description="Low complexity" evidence="1">
    <location>
        <begin position="367"/>
        <end position="377"/>
    </location>
</feature>
<dbReference type="GO" id="GO:0005886">
    <property type="term" value="C:plasma membrane"/>
    <property type="evidence" value="ECO:0007669"/>
    <property type="project" value="TreeGrafter"/>
</dbReference>
<dbReference type="AlphaFoldDB" id="A0AAN7ZUK7"/>
<feature type="compositionally biased region" description="Basic and acidic residues" evidence="1">
    <location>
        <begin position="55"/>
        <end position="69"/>
    </location>
</feature>
<accession>A0AAN7ZUK7</accession>
<sequence>MQQQVEALRQEARRRNSYRAAQHNYNSIDIAYHNVLVHRRHSEFDSQRSAPERSSVAKERRSYRRKIETSEDSQGSEKSPKEGNVKNERTSPKLSKLDQTLDTSIESQDETLSTKPRQRHKRAGKRHSSPSKHKGDKFSYDEKHLAKYRSTPPDLRVDFFNENTERCPIGTLIPISTEKRGSVCLNKCLREVGVQLETSVTSPINVTTNPLDSSIRIGSRKTPQATIVVQQASLSSDQANVSTVLLKNGSDFVSNVESAGNKLCLKKQREEHMKQLLDVGNHLTLEEMHDFEMRYGSPHHSRSQSVKTPGRASGRPNYLCLPQQRSRVASMPNTGVEEEYYRLRHFSITGKGVVNRGDSLKSRRSRSNNSVASSNSRSEGKLIPEAFPDYLIIGSFALFKHFLCTILIAD</sequence>
<feature type="region of interest" description="Disordered" evidence="1">
    <location>
        <begin position="42"/>
        <end position="143"/>
    </location>
</feature>
<keyword evidence="3" id="KW-1185">Reference proteome</keyword>
<reference evidence="2 3" key="1">
    <citation type="journal article" date="2024" name="Insects">
        <title>An Improved Chromosome-Level Genome Assembly of the Firefly Pyrocoelia pectoralis.</title>
        <authorList>
            <person name="Fu X."/>
            <person name="Meyer-Rochow V.B."/>
            <person name="Ballantyne L."/>
            <person name="Zhu X."/>
        </authorList>
    </citation>
    <scope>NUCLEOTIDE SEQUENCE [LARGE SCALE GENOMIC DNA]</scope>
    <source>
        <strain evidence="2">XCY_ONT2</strain>
    </source>
</reference>
<feature type="compositionally biased region" description="Basic residues" evidence="1">
    <location>
        <begin position="116"/>
        <end position="135"/>
    </location>
</feature>
<organism evidence="2 3">
    <name type="scientific">Pyrocoelia pectoralis</name>
    <dbReference type="NCBI Taxonomy" id="417401"/>
    <lineage>
        <taxon>Eukaryota</taxon>
        <taxon>Metazoa</taxon>
        <taxon>Ecdysozoa</taxon>
        <taxon>Arthropoda</taxon>
        <taxon>Hexapoda</taxon>
        <taxon>Insecta</taxon>
        <taxon>Pterygota</taxon>
        <taxon>Neoptera</taxon>
        <taxon>Endopterygota</taxon>
        <taxon>Coleoptera</taxon>
        <taxon>Polyphaga</taxon>
        <taxon>Elateriformia</taxon>
        <taxon>Elateroidea</taxon>
        <taxon>Lampyridae</taxon>
        <taxon>Lampyrinae</taxon>
        <taxon>Pyrocoelia</taxon>
    </lineage>
</organism>
<dbReference type="InterPro" id="IPR051641">
    <property type="entry name" value="RGK_GTP-binding_reg"/>
</dbReference>
<feature type="compositionally biased region" description="Basic and acidic residues" evidence="1">
    <location>
        <begin position="78"/>
        <end position="91"/>
    </location>
</feature>